<dbReference type="InterPro" id="IPR016024">
    <property type="entry name" value="ARM-type_fold"/>
</dbReference>
<protein>
    <submittedName>
        <fullName evidence="4">Uncharacterized protein</fullName>
    </submittedName>
</protein>
<evidence type="ECO:0000256" key="3">
    <source>
        <dbReference type="SAM" id="SignalP"/>
    </source>
</evidence>
<feature type="compositionally biased region" description="Basic and acidic residues" evidence="2">
    <location>
        <begin position="887"/>
        <end position="915"/>
    </location>
</feature>
<dbReference type="SUPFAM" id="SSF48371">
    <property type="entry name" value="ARM repeat"/>
    <property type="match status" value="1"/>
</dbReference>
<dbReference type="Gene3D" id="1.25.10.10">
    <property type="entry name" value="Leucine-rich Repeat Variant"/>
    <property type="match status" value="1"/>
</dbReference>
<gene>
    <name evidence="4" type="ORF">DUNSADRAFT_9816</name>
</gene>
<keyword evidence="3" id="KW-0732">Signal</keyword>
<keyword evidence="5" id="KW-1185">Reference proteome</keyword>
<keyword evidence="1" id="KW-0175">Coiled coil</keyword>
<evidence type="ECO:0000313" key="5">
    <source>
        <dbReference type="Proteomes" id="UP000815325"/>
    </source>
</evidence>
<organism evidence="4 5">
    <name type="scientific">Dunaliella salina</name>
    <name type="common">Green alga</name>
    <name type="synonym">Protococcus salinus</name>
    <dbReference type="NCBI Taxonomy" id="3046"/>
    <lineage>
        <taxon>Eukaryota</taxon>
        <taxon>Viridiplantae</taxon>
        <taxon>Chlorophyta</taxon>
        <taxon>core chlorophytes</taxon>
        <taxon>Chlorophyceae</taxon>
        <taxon>CS clade</taxon>
        <taxon>Chlamydomonadales</taxon>
        <taxon>Dunaliellaceae</taxon>
        <taxon>Dunaliella</taxon>
    </lineage>
</organism>
<dbReference type="InterPro" id="IPR011989">
    <property type="entry name" value="ARM-like"/>
</dbReference>
<reference evidence="4" key="1">
    <citation type="submission" date="2017-08" db="EMBL/GenBank/DDBJ databases">
        <authorList>
            <person name="Polle J.E."/>
            <person name="Barry K."/>
            <person name="Cushman J."/>
            <person name="Schmutz J."/>
            <person name="Tran D."/>
            <person name="Hathwaick L.T."/>
            <person name="Yim W.C."/>
            <person name="Jenkins J."/>
            <person name="Mckie-Krisberg Z.M."/>
            <person name="Prochnik S."/>
            <person name="Lindquist E."/>
            <person name="Dockter R.B."/>
            <person name="Adam C."/>
            <person name="Molina H."/>
            <person name="Bunkerborg J."/>
            <person name="Jin E."/>
            <person name="Buchheim M."/>
            <person name="Magnuson J."/>
        </authorList>
    </citation>
    <scope>NUCLEOTIDE SEQUENCE</scope>
    <source>
        <strain evidence="4">CCAP 19/18</strain>
    </source>
</reference>
<feature type="compositionally biased region" description="Pro residues" evidence="2">
    <location>
        <begin position="684"/>
        <end position="695"/>
    </location>
</feature>
<accession>A0ABQ7GGN0</accession>
<dbReference type="InterPro" id="IPR030791">
    <property type="entry name" value="Rotatin"/>
</dbReference>
<feature type="signal peptide" evidence="3">
    <location>
        <begin position="1"/>
        <end position="18"/>
    </location>
</feature>
<comment type="caution">
    <text evidence="4">The sequence shown here is derived from an EMBL/GenBank/DDBJ whole genome shotgun (WGS) entry which is preliminary data.</text>
</comment>
<proteinExistence type="predicted"/>
<feature type="region of interest" description="Disordered" evidence="2">
    <location>
        <begin position="683"/>
        <end position="718"/>
    </location>
</feature>
<dbReference type="PANTHER" id="PTHR31691:SF1">
    <property type="entry name" value="ROTATIN"/>
    <property type="match status" value="1"/>
</dbReference>
<sequence length="930" mass="94343">MGSCLVATLLAHATTAQALLTNKATGQERACEASGQPVGATLCLALIAAIPPEALAVPHSSDTGTPLGSDHQLLDGDTLVCVVALRNVVAHSTSAKPAAVRTGLHTALLNCCLGAAQCLETAQHDAAFANGGLSVWMQTLRRGHMPTRVRQAPPPSSAASSIGTPVRAGRAIGKASHQLRTPNRQSADSSAKGGDTGAPTAGTEAGVPTAALSRQQATAGAGVGAAGTCPLAQSPVFDRKVTVALSLLRHLALHSPQTKAVLLKAGLIQVLDQLWHHGFAGTSLASTSSSHHLARGSQAGVVTEWVGTGHPGSSGKASKATPPSERVRTSVSSHAFGGRPSAKTVASSAGHQASAHSVAKDSQHGAPCSAYPALHEVLGLLTNMVVGCEEARAAVCGEGCPTLLQRVLGLLFERKLETPTFCLITGLLGHLAAEADGTACLLRGGATGACSGGPGGEVFLSAIQRCVRDLVHALPGPSQAGGAALRPKDLPRILGLMQVLVNMAAHAEGARALLKGSHTAAGLLEVLLGPEGLLSDVGGQPKQQQGTQALQCASLLLLRNLCFCGDAKTHLLAHPRVLPVLLAHAECPTEAPKAAAIAASAIWTLTYQGEKVKSAIRRLPSALQRLTVARAAAHFHASKLAKTSQQQAAQLQALQAQAAQLQAVHLQEARQHALQLQAAALHPSAPPDLQMPPPTKATNGPVTAPTFMPGAAGPSASRHENMALAGASPDRHGSLVVDDGTQALRQATQGSRVPFPTAGTPLSASAAGIDGTGAAPSAAPADRMYMQQQPDSTAGEQLYWLKQAIEYYDAVQGAMDATSAATGAATAAGARASSPPPDQGSSMPALAASAAASAAATAAAEAALGFRTVPGGASDARGGVASLQQEDEGHATTKMRGVDRAEVDRVGVRDQDRDTPASGFVPPARKQLGW</sequence>
<dbReference type="Proteomes" id="UP000815325">
    <property type="component" value="Unassembled WGS sequence"/>
</dbReference>
<feature type="region of interest" description="Disordered" evidence="2">
    <location>
        <begin position="875"/>
        <end position="930"/>
    </location>
</feature>
<evidence type="ECO:0000256" key="1">
    <source>
        <dbReference type="SAM" id="Coils"/>
    </source>
</evidence>
<evidence type="ECO:0000256" key="2">
    <source>
        <dbReference type="SAM" id="MobiDB-lite"/>
    </source>
</evidence>
<feature type="compositionally biased region" description="Polar residues" evidence="2">
    <location>
        <begin position="178"/>
        <end position="189"/>
    </location>
</feature>
<feature type="region of interest" description="Disordered" evidence="2">
    <location>
        <begin position="306"/>
        <end position="359"/>
    </location>
</feature>
<feature type="compositionally biased region" description="Low complexity" evidence="2">
    <location>
        <begin position="345"/>
        <end position="357"/>
    </location>
</feature>
<feature type="chain" id="PRO_5046143817" evidence="3">
    <location>
        <begin position="19"/>
        <end position="930"/>
    </location>
</feature>
<evidence type="ECO:0000313" key="4">
    <source>
        <dbReference type="EMBL" id="KAF5833749.1"/>
    </source>
</evidence>
<dbReference type="EMBL" id="MU069793">
    <property type="protein sequence ID" value="KAF5833749.1"/>
    <property type="molecule type" value="Genomic_DNA"/>
</dbReference>
<name>A0ABQ7GGN0_DUNSA</name>
<feature type="coiled-coil region" evidence="1">
    <location>
        <begin position="644"/>
        <end position="671"/>
    </location>
</feature>
<feature type="region of interest" description="Disordered" evidence="2">
    <location>
        <begin position="145"/>
        <end position="205"/>
    </location>
</feature>
<dbReference type="PANTHER" id="PTHR31691">
    <property type="entry name" value="ROTATIN"/>
    <property type="match status" value="1"/>
</dbReference>